<dbReference type="Pfam" id="PF00650">
    <property type="entry name" value="CRAL_TRIO"/>
    <property type="match status" value="1"/>
</dbReference>
<dbReference type="SUPFAM" id="SSF53335">
    <property type="entry name" value="S-adenosyl-L-methionine-dependent methyltransferases"/>
    <property type="match status" value="1"/>
</dbReference>
<dbReference type="Gene3D" id="3.40.50.150">
    <property type="entry name" value="Vaccinia Virus protein VP39"/>
    <property type="match status" value="1"/>
</dbReference>
<keyword evidence="10" id="KW-1185">Reference proteome</keyword>
<accession>A0A0D3IQT5</accession>
<feature type="binding site" evidence="5">
    <location>
        <position position="207"/>
    </location>
    <ligand>
        <name>S-adenosyl-L-methionine</name>
        <dbReference type="ChEBI" id="CHEBI:59789"/>
    </ligand>
</feature>
<dbReference type="GeneID" id="17259777"/>
<reference evidence="9" key="2">
    <citation type="submission" date="2024-10" db="UniProtKB">
        <authorList>
            <consortium name="EnsemblProtists"/>
        </authorList>
    </citation>
    <scope>IDENTIFICATION</scope>
</reference>
<comment type="caution">
    <text evidence="5">Lacks conserved residue(s) required for the propagation of feature annotation.</text>
</comment>
<dbReference type="InterPro" id="IPR001251">
    <property type="entry name" value="CRAL-TRIO_dom"/>
</dbReference>
<keyword evidence="2 5" id="KW-0808">Transferase</keyword>
<dbReference type="Proteomes" id="UP000013827">
    <property type="component" value="Unassembled WGS sequence"/>
</dbReference>
<dbReference type="HOGENOM" id="CLU_348988_0_0_1"/>
<dbReference type="PROSITE" id="PS51686">
    <property type="entry name" value="SAM_MT_RSMB_NOP"/>
    <property type="match status" value="1"/>
</dbReference>
<feature type="region of interest" description="Disordered" evidence="6">
    <location>
        <begin position="1"/>
        <end position="38"/>
    </location>
</feature>
<dbReference type="InterPro" id="IPR036273">
    <property type="entry name" value="CRAL/TRIO_N_dom_sf"/>
</dbReference>
<dbReference type="SUPFAM" id="SSF52087">
    <property type="entry name" value="CRAL/TRIO domain"/>
    <property type="match status" value="1"/>
</dbReference>
<evidence type="ECO:0000256" key="5">
    <source>
        <dbReference type="PROSITE-ProRule" id="PRU01023"/>
    </source>
</evidence>
<dbReference type="GO" id="GO:0001510">
    <property type="term" value="P:RNA methylation"/>
    <property type="evidence" value="ECO:0007669"/>
    <property type="project" value="InterPro"/>
</dbReference>
<evidence type="ECO:0000256" key="3">
    <source>
        <dbReference type="ARBA" id="ARBA00022691"/>
    </source>
</evidence>
<feature type="binding site" evidence="5">
    <location>
        <begin position="180"/>
        <end position="186"/>
    </location>
    <ligand>
        <name>S-adenosyl-L-methionine</name>
        <dbReference type="ChEBI" id="CHEBI:59789"/>
    </ligand>
</feature>
<dbReference type="STRING" id="2903.R1DGI1"/>
<feature type="domain" description="SAM-dependent MTase RsmB/NOP-type" evidence="8">
    <location>
        <begin position="64"/>
        <end position="422"/>
    </location>
</feature>
<feature type="compositionally biased region" description="Low complexity" evidence="6">
    <location>
        <begin position="783"/>
        <end position="794"/>
    </location>
</feature>
<evidence type="ECO:0000256" key="4">
    <source>
        <dbReference type="ARBA" id="ARBA00022884"/>
    </source>
</evidence>
<dbReference type="GO" id="GO:0008173">
    <property type="term" value="F:RNA methyltransferase activity"/>
    <property type="evidence" value="ECO:0007669"/>
    <property type="project" value="InterPro"/>
</dbReference>
<dbReference type="CDD" id="cd02440">
    <property type="entry name" value="AdoMet_MTases"/>
    <property type="match status" value="1"/>
</dbReference>
<dbReference type="InterPro" id="IPR049560">
    <property type="entry name" value="MeTrfase_RsmB-F_NOP2_cat"/>
</dbReference>
<evidence type="ECO:0000256" key="6">
    <source>
        <dbReference type="SAM" id="MobiDB-lite"/>
    </source>
</evidence>
<protein>
    <recommendedName>
        <fullName evidence="11">SAM-dependent MTase RsmB/NOP-type domain-containing protein</fullName>
    </recommendedName>
</protein>
<name>A0A0D3IQT5_EMIH1</name>
<dbReference type="Gene3D" id="1.10.8.20">
    <property type="entry name" value="N-terminal domain of phosphatidylinositol transfer protein sec14p"/>
    <property type="match status" value="1"/>
</dbReference>
<dbReference type="InterPro" id="IPR001678">
    <property type="entry name" value="MeTrfase_RsmB-F_NOP2_dom"/>
</dbReference>
<dbReference type="PANTHER" id="PTHR22808:SF6">
    <property type="entry name" value="SAM-DEPENDENT MTASE RSMB_NOP-TYPE DOMAIN-CONTAINING PROTEIN"/>
    <property type="match status" value="1"/>
</dbReference>
<keyword evidence="4 5" id="KW-0694">RNA-binding</keyword>
<keyword evidence="1 5" id="KW-0489">Methyltransferase</keyword>
<dbReference type="InterPro" id="IPR029063">
    <property type="entry name" value="SAM-dependent_MTases_sf"/>
</dbReference>
<evidence type="ECO:0000259" key="8">
    <source>
        <dbReference type="PROSITE" id="PS51686"/>
    </source>
</evidence>
<evidence type="ECO:0000313" key="9">
    <source>
        <dbReference type="EnsemblProtists" id="EOD13620"/>
    </source>
</evidence>
<proteinExistence type="inferred from homology"/>
<comment type="similarity">
    <text evidence="5">Belongs to the class I-like SAM-binding methyltransferase superfamily. RsmB/NOP family.</text>
</comment>
<dbReference type="KEGG" id="ehx:EMIHUDRAFT_459528"/>
<dbReference type="Gene3D" id="3.40.525.10">
    <property type="entry name" value="CRAL-TRIO lipid binding domain"/>
    <property type="match status" value="1"/>
</dbReference>
<dbReference type="PRINTS" id="PR02008">
    <property type="entry name" value="RCMTFAMILY"/>
</dbReference>
<feature type="domain" description="CRAL-TRIO" evidence="7">
    <location>
        <begin position="595"/>
        <end position="762"/>
    </location>
</feature>
<dbReference type="PANTHER" id="PTHR22808">
    <property type="entry name" value="NCL1 YEAST -RELATED NOL1/NOP2/FMU SUN DOMAIN-CONTAINING"/>
    <property type="match status" value="1"/>
</dbReference>
<dbReference type="AlphaFoldDB" id="A0A0D3IQT5"/>
<reference evidence="10" key="1">
    <citation type="journal article" date="2013" name="Nature">
        <title>Pan genome of the phytoplankton Emiliania underpins its global distribution.</title>
        <authorList>
            <person name="Read B.A."/>
            <person name="Kegel J."/>
            <person name="Klute M.J."/>
            <person name="Kuo A."/>
            <person name="Lefebvre S.C."/>
            <person name="Maumus F."/>
            <person name="Mayer C."/>
            <person name="Miller J."/>
            <person name="Monier A."/>
            <person name="Salamov A."/>
            <person name="Young J."/>
            <person name="Aguilar M."/>
            <person name="Claverie J.M."/>
            <person name="Frickenhaus S."/>
            <person name="Gonzalez K."/>
            <person name="Herman E.K."/>
            <person name="Lin Y.C."/>
            <person name="Napier J."/>
            <person name="Ogata H."/>
            <person name="Sarno A.F."/>
            <person name="Shmutz J."/>
            <person name="Schroeder D."/>
            <person name="de Vargas C."/>
            <person name="Verret F."/>
            <person name="von Dassow P."/>
            <person name="Valentin K."/>
            <person name="Van de Peer Y."/>
            <person name="Wheeler G."/>
            <person name="Dacks J.B."/>
            <person name="Delwiche C.F."/>
            <person name="Dyhrman S.T."/>
            <person name="Glockner G."/>
            <person name="John U."/>
            <person name="Richards T."/>
            <person name="Worden A.Z."/>
            <person name="Zhang X."/>
            <person name="Grigoriev I.V."/>
            <person name="Allen A.E."/>
            <person name="Bidle K."/>
            <person name="Borodovsky M."/>
            <person name="Bowler C."/>
            <person name="Brownlee C."/>
            <person name="Cock J.M."/>
            <person name="Elias M."/>
            <person name="Gladyshev V.N."/>
            <person name="Groth M."/>
            <person name="Guda C."/>
            <person name="Hadaegh A."/>
            <person name="Iglesias-Rodriguez M.D."/>
            <person name="Jenkins J."/>
            <person name="Jones B.M."/>
            <person name="Lawson T."/>
            <person name="Leese F."/>
            <person name="Lindquist E."/>
            <person name="Lobanov A."/>
            <person name="Lomsadze A."/>
            <person name="Malik S.B."/>
            <person name="Marsh M.E."/>
            <person name="Mackinder L."/>
            <person name="Mock T."/>
            <person name="Mueller-Roeber B."/>
            <person name="Pagarete A."/>
            <person name="Parker M."/>
            <person name="Probert I."/>
            <person name="Quesneville H."/>
            <person name="Raines C."/>
            <person name="Rensing S.A."/>
            <person name="Riano-Pachon D.M."/>
            <person name="Richier S."/>
            <person name="Rokitta S."/>
            <person name="Shiraiwa Y."/>
            <person name="Soanes D.M."/>
            <person name="van der Giezen M."/>
            <person name="Wahlund T.M."/>
            <person name="Williams B."/>
            <person name="Wilson W."/>
            <person name="Wolfe G."/>
            <person name="Wurch L.L."/>
        </authorList>
    </citation>
    <scope>NUCLEOTIDE SEQUENCE</scope>
</reference>
<dbReference type="PaxDb" id="2903-EOD13620"/>
<evidence type="ECO:0008006" key="11">
    <source>
        <dbReference type="Google" id="ProtNLM"/>
    </source>
</evidence>
<evidence type="ECO:0000256" key="1">
    <source>
        <dbReference type="ARBA" id="ARBA00022603"/>
    </source>
</evidence>
<dbReference type="GO" id="GO:0003723">
    <property type="term" value="F:RNA binding"/>
    <property type="evidence" value="ECO:0007669"/>
    <property type="project" value="UniProtKB-UniRule"/>
</dbReference>
<dbReference type="EnsemblProtists" id="EOD13620">
    <property type="protein sequence ID" value="EOD13620"/>
    <property type="gene ID" value="EMIHUDRAFT_459528"/>
</dbReference>
<evidence type="ECO:0000259" key="7">
    <source>
        <dbReference type="PROSITE" id="PS50191"/>
    </source>
</evidence>
<dbReference type="eggNOG" id="KOG2198">
    <property type="taxonomic scope" value="Eukaryota"/>
</dbReference>
<dbReference type="SUPFAM" id="SSF46938">
    <property type="entry name" value="CRAL/TRIO N-terminal domain"/>
    <property type="match status" value="1"/>
</dbReference>
<sequence length="808" mass="87109">MGRKRVLNRRAGRRVRSRTAAAAAATPPEPPSEEPSELPAGRALFREYYARQKLLSSAADWQAFGQSMRSPLPITFRRCGLPSRSAASEACWAEGQQLIRAFEESSGRQGRALPWCHGYQLPLSRLELRSEAQASGAAAALQAWLLRASGCGLVMRQEVVSMVPALLLGVQASHRVLDVCAAPGSKTTQLLEMVSHGAEGGVVVANDAEPLRAYVLAHRLRSLGAGLNAVVVTHRGQTLPRAGEEYDRVLCDVPCSGDGTLRKEPALWASWRPGLSLRLHSLQLQIALRAAALVRAGGSGVSDCMGDEAVVASLLRAARGALELVDASGQLPELPRAPGLRNWQVIDDAMRRVPSLASLSSEPLTVRRRFRAGMFPPKGGGASPTPPSSSLPHGAPPLERCMRFLPHLADTGAFFVALLRKTAPLPPGRRGQRHGQEALPLSKTRAAAQLAAGHSLRPLPTEAPAAEARAAEATGHSRRIDVPSSLTLRAYEELGETSELRAGSLQQLRSELATLVEQRVAGWEDLQRALEQPDLWLVRFLRTRKYDSARALHALRGNLSLSRYLEGLPARTGGAKPGAVAAVRFWDLHIEDSSVRYVLDRRLLATVPGRARDGSAVVLLSPSSDFLVAWGRLGVGGFTLAVLKLIEALSLEPRTQLCGITVVVDLRRASSALISTSLRPDMLRLTERLASLLGSKAAFRVRGLWIVGAPWYARALVNLVRTFLSSKLRSRLHLCSAAEDLHAAVEERLLPAGFGAGGGADEGGAEASFEECLLALQRRESSTRTSLRSSSSSEPLVWQRPRHELSPT</sequence>
<dbReference type="eggNOG" id="KOG1471">
    <property type="taxonomic scope" value="Eukaryota"/>
</dbReference>
<feature type="compositionally biased region" description="Low complexity" evidence="6">
    <location>
        <begin position="456"/>
        <end position="474"/>
    </location>
</feature>
<evidence type="ECO:0000256" key="2">
    <source>
        <dbReference type="ARBA" id="ARBA00022679"/>
    </source>
</evidence>
<evidence type="ECO:0000313" key="10">
    <source>
        <dbReference type="Proteomes" id="UP000013827"/>
    </source>
</evidence>
<feature type="binding site" evidence="5">
    <location>
        <position position="252"/>
    </location>
    <ligand>
        <name>S-adenosyl-L-methionine</name>
        <dbReference type="ChEBI" id="CHEBI:59789"/>
    </ligand>
</feature>
<dbReference type="CDD" id="cd00170">
    <property type="entry name" value="SEC14"/>
    <property type="match status" value="1"/>
</dbReference>
<dbReference type="RefSeq" id="XP_005766049.1">
    <property type="nucleotide sequence ID" value="XM_005765992.1"/>
</dbReference>
<dbReference type="InterPro" id="IPR023267">
    <property type="entry name" value="RCMT"/>
</dbReference>
<dbReference type="PROSITE" id="PS50191">
    <property type="entry name" value="CRAL_TRIO"/>
    <property type="match status" value="1"/>
</dbReference>
<organism evidence="9 10">
    <name type="scientific">Emiliania huxleyi (strain CCMP1516)</name>
    <dbReference type="NCBI Taxonomy" id="280463"/>
    <lineage>
        <taxon>Eukaryota</taxon>
        <taxon>Haptista</taxon>
        <taxon>Haptophyta</taxon>
        <taxon>Prymnesiophyceae</taxon>
        <taxon>Isochrysidales</taxon>
        <taxon>Noelaerhabdaceae</taxon>
        <taxon>Emiliania</taxon>
    </lineage>
</organism>
<dbReference type="InterPro" id="IPR036865">
    <property type="entry name" value="CRAL-TRIO_dom_sf"/>
</dbReference>
<feature type="region of interest" description="Disordered" evidence="6">
    <location>
        <begin position="454"/>
        <end position="477"/>
    </location>
</feature>
<feature type="region of interest" description="Disordered" evidence="6">
    <location>
        <begin position="372"/>
        <end position="395"/>
    </location>
</feature>
<feature type="compositionally biased region" description="Basic residues" evidence="6">
    <location>
        <begin position="1"/>
        <end position="17"/>
    </location>
</feature>
<dbReference type="Pfam" id="PF01189">
    <property type="entry name" value="Methyltr_RsmB-F"/>
    <property type="match status" value="1"/>
</dbReference>
<keyword evidence="3 5" id="KW-0949">S-adenosyl-L-methionine</keyword>
<feature type="region of interest" description="Disordered" evidence="6">
    <location>
        <begin position="780"/>
        <end position="808"/>
    </location>
</feature>